<evidence type="ECO:0000313" key="2">
    <source>
        <dbReference type="Proteomes" id="UP000784294"/>
    </source>
</evidence>
<protein>
    <submittedName>
        <fullName evidence="1">Uncharacterized protein</fullName>
    </submittedName>
</protein>
<comment type="caution">
    <text evidence="1">The sequence shown here is derived from an EMBL/GenBank/DDBJ whole genome shotgun (WGS) entry which is preliminary data.</text>
</comment>
<keyword evidence="2" id="KW-1185">Reference proteome</keyword>
<evidence type="ECO:0000313" key="1">
    <source>
        <dbReference type="EMBL" id="VEL35234.1"/>
    </source>
</evidence>
<name>A0A3S5BQT7_9PLAT</name>
<proteinExistence type="predicted"/>
<gene>
    <name evidence="1" type="ORF">PXEA_LOCUS28674</name>
</gene>
<reference evidence="1" key="1">
    <citation type="submission" date="2018-11" db="EMBL/GenBank/DDBJ databases">
        <authorList>
            <consortium name="Pathogen Informatics"/>
        </authorList>
    </citation>
    <scope>NUCLEOTIDE SEQUENCE</scope>
</reference>
<dbReference type="EMBL" id="CAAALY010249370">
    <property type="protein sequence ID" value="VEL35234.1"/>
    <property type="molecule type" value="Genomic_DNA"/>
</dbReference>
<organism evidence="1 2">
    <name type="scientific">Protopolystoma xenopodis</name>
    <dbReference type="NCBI Taxonomy" id="117903"/>
    <lineage>
        <taxon>Eukaryota</taxon>
        <taxon>Metazoa</taxon>
        <taxon>Spiralia</taxon>
        <taxon>Lophotrochozoa</taxon>
        <taxon>Platyhelminthes</taxon>
        <taxon>Monogenea</taxon>
        <taxon>Polyopisthocotylea</taxon>
        <taxon>Polystomatidea</taxon>
        <taxon>Polystomatidae</taxon>
        <taxon>Protopolystoma</taxon>
    </lineage>
</organism>
<dbReference type="AlphaFoldDB" id="A0A3S5BQT7"/>
<accession>A0A3S5BQT7</accession>
<sequence>MTCSKMTTGPWQAGEGRQWRRGAELLFGLPGQVQGLRRFHTRLEGSEKKCSAKDPQQTPDSSLRWHPAFWATVVGMAELKRNHPSGGMEE</sequence>
<dbReference type="Proteomes" id="UP000784294">
    <property type="component" value="Unassembled WGS sequence"/>
</dbReference>